<evidence type="ECO:0000256" key="1">
    <source>
        <dbReference type="SAM" id="Phobius"/>
    </source>
</evidence>
<protein>
    <submittedName>
        <fullName evidence="2">Uncharacterized protein</fullName>
    </submittedName>
</protein>
<evidence type="ECO:0000313" key="3">
    <source>
        <dbReference type="Proteomes" id="UP000438196"/>
    </source>
</evidence>
<reference evidence="2 3" key="1">
    <citation type="submission" date="2019-11" db="EMBL/GenBank/DDBJ databases">
        <title>Pseudomonas karstica sp. nov. and Pseudomonas spelaei sp. nov. from karst caves.</title>
        <authorList>
            <person name="Zeman M."/>
        </authorList>
    </citation>
    <scope>NUCLEOTIDE SEQUENCE [LARGE SCALE GENOMIC DNA]</scope>
    <source>
        <strain evidence="2 3">CCM 7893</strain>
    </source>
</reference>
<keyword evidence="1" id="KW-1133">Transmembrane helix</keyword>
<organism evidence="2 3">
    <name type="scientific">Pseudomonas spelaei</name>
    <dbReference type="NCBI Taxonomy" id="1055469"/>
    <lineage>
        <taxon>Bacteria</taxon>
        <taxon>Pseudomonadati</taxon>
        <taxon>Pseudomonadota</taxon>
        <taxon>Gammaproteobacteria</taxon>
        <taxon>Pseudomonadales</taxon>
        <taxon>Pseudomonadaceae</taxon>
        <taxon>Pseudomonas</taxon>
    </lineage>
</organism>
<accession>A0A6I3W5E2</accession>
<dbReference type="RefSeq" id="WP_155584104.1">
    <property type="nucleotide sequence ID" value="NZ_JBHSTH010000034.1"/>
</dbReference>
<keyword evidence="1" id="KW-0472">Membrane</keyword>
<dbReference type="AlphaFoldDB" id="A0A6I3W5E2"/>
<feature type="transmembrane region" description="Helical" evidence="1">
    <location>
        <begin position="45"/>
        <end position="67"/>
    </location>
</feature>
<feature type="transmembrane region" description="Helical" evidence="1">
    <location>
        <begin position="12"/>
        <end position="33"/>
    </location>
</feature>
<keyword evidence="3" id="KW-1185">Reference proteome</keyword>
<gene>
    <name evidence="2" type="ORF">GNF76_15960</name>
</gene>
<dbReference type="EMBL" id="WNNK01000012">
    <property type="protein sequence ID" value="MUF05850.1"/>
    <property type="molecule type" value="Genomic_DNA"/>
</dbReference>
<dbReference type="Proteomes" id="UP000438196">
    <property type="component" value="Unassembled WGS sequence"/>
</dbReference>
<proteinExistence type="predicted"/>
<evidence type="ECO:0000313" key="2">
    <source>
        <dbReference type="EMBL" id="MUF05850.1"/>
    </source>
</evidence>
<name>A0A6I3W5E2_9PSED</name>
<comment type="caution">
    <text evidence="2">The sequence shown here is derived from an EMBL/GenBank/DDBJ whole genome shotgun (WGS) entry which is preliminary data.</text>
</comment>
<dbReference type="OrthoDB" id="7029287at2"/>
<sequence>MQHKLSNRARPLFFTVLLWLCGVALLFLIKVGIELFEGPIAETWIDLALVLTAYLLFFLLDPLQTWISHRLRKRARRNSRLQRTL</sequence>
<keyword evidence="1" id="KW-0812">Transmembrane</keyword>